<reference evidence="3" key="1">
    <citation type="submission" date="2021-02" db="EMBL/GenBank/DDBJ databases">
        <title>Thiocyanate and organic carbon inputs drive convergent selection for specific autotrophic Afipia and Thiobacillus strains within complex microbiomes.</title>
        <authorList>
            <person name="Huddy R.J."/>
            <person name="Sachdeva R."/>
            <person name="Kadzinga F."/>
            <person name="Kantor R.S."/>
            <person name="Harrison S.T.L."/>
            <person name="Banfield J.F."/>
        </authorList>
    </citation>
    <scope>NUCLEOTIDE SEQUENCE</scope>
    <source>
        <strain evidence="3">SCN18_13_7_16_R3_B_64_19</strain>
    </source>
</reference>
<comment type="caution">
    <text evidence="3">The sequence shown here is derived from an EMBL/GenBank/DDBJ whole genome shotgun (WGS) entry which is preliminary data.</text>
</comment>
<feature type="transmembrane region" description="Helical" evidence="2">
    <location>
        <begin position="20"/>
        <end position="40"/>
    </location>
</feature>
<dbReference type="Proteomes" id="UP000664800">
    <property type="component" value="Unassembled WGS sequence"/>
</dbReference>
<name>A0A8I1MV11_THIA3</name>
<evidence type="ECO:0000256" key="1">
    <source>
        <dbReference type="SAM" id="MobiDB-lite"/>
    </source>
</evidence>
<feature type="region of interest" description="Disordered" evidence="1">
    <location>
        <begin position="121"/>
        <end position="149"/>
    </location>
</feature>
<dbReference type="AlphaFoldDB" id="A0A8I1MV11"/>
<keyword evidence="2" id="KW-0472">Membrane</keyword>
<accession>A0A8I1MV11</accession>
<dbReference type="EMBL" id="JAFKMR010000012">
    <property type="protein sequence ID" value="MBN8743457.1"/>
    <property type="molecule type" value="Genomic_DNA"/>
</dbReference>
<organism evidence="3 4">
    <name type="scientific">Thiomonas arsenitoxydans (strain DSM 22701 / CIP 110005 / 3As)</name>
    <dbReference type="NCBI Taxonomy" id="426114"/>
    <lineage>
        <taxon>Bacteria</taxon>
        <taxon>Pseudomonadati</taxon>
        <taxon>Pseudomonadota</taxon>
        <taxon>Betaproteobacteria</taxon>
        <taxon>Burkholderiales</taxon>
        <taxon>Thiomonas</taxon>
    </lineage>
</organism>
<dbReference type="RefSeq" id="WP_276728242.1">
    <property type="nucleotide sequence ID" value="NZ_JAFKMR010000012.1"/>
</dbReference>
<keyword evidence="2" id="KW-1133">Transmembrane helix</keyword>
<evidence type="ECO:0000313" key="3">
    <source>
        <dbReference type="EMBL" id="MBN8743457.1"/>
    </source>
</evidence>
<sequence length="149" mass="16423">MNPQTIFSNVASNLLTDGLAALNAIGPAILGVALMLYLVLRILRMISRRFGKDFMIYYTPPERKKSNFNWVFKDISKDCGKKVNGPLPIADAWHGKGHDRAWGEIGDFITAGRTYQDAYPQSAKAAASAPTGEDADDAEQKKLENDEDC</sequence>
<protein>
    <submittedName>
        <fullName evidence="3">Uncharacterized protein</fullName>
    </submittedName>
</protein>
<keyword evidence="2" id="KW-0812">Transmembrane</keyword>
<feature type="compositionally biased region" description="Basic and acidic residues" evidence="1">
    <location>
        <begin position="138"/>
        <end position="149"/>
    </location>
</feature>
<gene>
    <name evidence="3" type="ORF">J0I24_04035</name>
</gene>
<evidence type="ECO:0000256" key="2">
    <source>
        <dbReference type="SAM" id="Phobius"/>
    </source>
</evidence>
<evidence type="ECO:0000313" key="4">
    <source>
        <dbReference type="Proteomes" id="UP000664800"/>
    </source>
</evidence>
<proteinExistence type="predicted"/>